<name>T0R5C3_SAPDV</name>
<evidence type="ECO:0000313" key="2">
    <source>
        <dbReference type="EMBL" id="EQC41575.1"/>
    </source>
</evidence>
<accession>T0R5C3</accession>
<dbReference type="VEuPathDB" id="FungiDB:SDRG_01536"/>
<dbReference type="InParanoid" id="T0R5C3"/>
<dbReference type="Proteomes" id="UP000030762">
    <property type="component" value="Unassembled WGS sequence"/>
</dbReference>
<reference evidence="2 3" key="1">
    <citation type="submission" date="2012-04" db="EMBL/GenBank/DDBJ databases">
        <title>The Genome Sequence of Saprolegnia declina VS20.</title>
        <authorList>
            <consortium name="The Broad Institute Genome Sequencing Platform"/>
            <person name="Russ C."/>
            <person name="Nusbaum C."/>
            <person name="Tyler B."/>
            <person name="van West P."/>
            <person name="Dieguez-Uribeondo J."/>
            <person name="de Bruijn I."/>
            <person name="Tripathy S."/>
            <person name="Jiang R."/>
            <person name="Young S.K."/>
            <person name="Zeng Q."/>
            <person name="Gargeya S."/>
            <person name="Fitzgerald M."/>
            <person name="Haas B."/>
            <person name="Abouelleil A."/>
            <person name="Alvarado L."/>
            <person name="Arachchi H.M."/>
            <person name="Berlin A."/>
            <person name="Chapman S.B."/>
            <person name="Goldberg J."/>
            <person name="Griggs A."/>
            <person name="Gujja S."/>
            <person name="Hansen M."/>
            <person name="Howarth C."/>
            <person name="Imamovic A."/>
            <person name="Larimer J."/>
            <person name="McCowen C."/>
            <person name="Montmayeur A."/>
            <person name="Murphy C."/>
            <person name="Neiman D."/>
            <person name="Pearson M."/>
            <person name="Priest M."/>
            <person name="Roberts A."/>
            <person name="Saif S."/>
            <person name="Shea T."/>
            <person name="Sisk P."/>
            <person name="Sykes S."/>
            <person name="Wortman J."/>
            <person name="Nusbaum C."/>
            <person name="Birren B."/>
        </authorList>
    </citation>
    <scope>NUCLEOTIDE SEQUENCE [LARGE SCALE GENOMIC DNA]</scope>
    <source>
        <strain evidence="2 3">VS20</strain>
    </source>
</reference>
<dbReference type="AlphaFoldDB" id="T0R5C3"/>
<organism evidence="2 3">
    <name type="scientific">Saprolegnia diclina (strain VS20)</name>
    <dbReference type="NCBI Taxonomy" id="1156394"/>
    <lineage>
        <taxon>Eukaryota</taxon>
        <taxon>Sar</taxon>
        <taxon>Stramenopiles</taxon>
        <taxon>Oomycota</taxon>
        <taxon>Saprolegniomycetes</taxon>
        <taxon>Saprolegniales</taxon>
        <taxon>Saprolegniaceae</taxon>
        <taxon>Saprolegnia</taxon>
    </lineage>
</organism>
<dbReference type="SUPFAM" id="SSF50729">
    <property type="entry name" value="PH domain-like"/>
    <property type="match status" value="1"/>
</dbReference>
<proteinExistence type="predicted"/>
<evidence type="ECO:0000259" key="1">
    <source>
        <dbReference type="SMART" id="SM00233"/>
    </source>
</evidence>
<dbReference type="OMA" id="EHGMLRC"/>
<dbReference type="CDD" id="cd00821">
    <property type="entry name" value="PH"/>
    <property type="match status" value="1"/>
</dbReference>
<evidence type="ECO:0000313" key="3">
    <source>
        <dbReference type="Proteomes" id="UP000030762"/>
    </source>
</evidence>
<feature type="domain" description="PH" evidence="1">
    <location>
        <begin position="12"/>
        <end position="124"/>
    </location>
</feature>
<dbReference type="RefSeq" id="XP_008605289.1">
    <property type="nucleotide sequence ID" value="XM_008607067.1"/>
</dbReference>
<dbReference type="SMART" id="SM00233">
    <property type="entry name" value="PH"/>
    <property type="match status" value="1"/>
</dbReference>
<protein>
    <recommendedName>
        <fullName evidence="1">PH domain-containing protein</fullName>
    </recommendedName>
</protein>
<dbReference type="EMBL" id="JH767134">
    <property type="protein sequence ID" value="EQC41575.1"/>
    <property type="molecule type" value="Genomic_DNA"/>
</dbReference>
<sequence>MAGLLGSPRHAMIMEGYLLYLDTQDASIGELVYGALEEGLLKLYASADRAADALRYEIPLTDHQLRVKLVPYGENSSFVPCRFQVDLEPYEATSGPIRTYLFAAATFHATQAWCDALFDWKRHVFDPSLRSLDVSGSTEAGSLVEVAATDRTTLEARIVECSLAPHHAVGSNSSTTGLAAWLKRHFAM</sequence>
<gene>
    <name evidence="2" type="ORF">SDRG_01536</name>
</gene>
<dbReference type="InterPro" id="IPR001849">
    <property type="entry name" value="PH_domain"/>
</dbReference>
<dbReference type="eggNOG" id="ENOG502S3D0">
    <property type="taxonomic scope" value="Eukaryota"/>
</dbReference>
<dbReference type="GeneID" id="19942263"/>
<dbReference type="OrthoDB" id="67345at2759"/>
<keyword evidence="3" id="KW-1185">Reference proteome</keyword>